<keyword evidence="1" id="KW-0732">Signal</keyword>
<dbReference type="STRING" id="321339.SAMN05444340_10484"/>
<evidence type="ECO:0000313" key="3">
    <source>
        <dbReference type="EMBL" id="SDY17468.1"/>
    </source>
</evidence>
<organism evidence="3 4">
    <name type="scientific">Citreimonas salinaria</name>
    <dbReference type="NCBI Taxonomy" id="321339"/>
    <lineage>
        <taxon>Bacteria</taxon>
        <taxon>Pseudomonadati</taxon>
        <taxon>Pseudomonadota</taxon>
        <taxon>Alphaproteobacteria</taxon>
        <taxon>Rhodobacterales</taxon>
        <taxon>Roseobacteraceae</taxon>
        <taxon>Citreimonas</taxon>
    </lineage>
</organism>
<accession>A0A1H3HRP1</accession>
<protein>
    <submittedName>
        <fullName evidence="3">Disulphide bond corrector protein DsbC</fullName>
    </submittedName>
</protein>
<dbReference type="Pfam" id="PF11412">
    <property type="entry name" value="DsbD_N"/>
    <property type="match status" value="1"/>
</dbReference>
<dbReference type="EMBL" id="FNPF01000004">
    <property type="protein sequence ID" value="SDY17468.1"/>
    <property type="molecule type" value="Genomic_DNA"/>
</dbReference>
<dbReference type="Proteomes" id="UP000199286">
    <property type="component" value="Unassembled WGS sequence"/>
</dbReference>
<sequence length="267" mass="28444">MLRLISLALCLALTALPLRAESLDSVVSAELRPGWRLPDGSHMAALHLRLAPGWKTYWRSPGAAGIPPLFRWSGSGPEVAGVSVIWPTPYVFHQSGLRSVGYRNEVVLPLRVRLRDADADAQLAGTVELGICKDICMPHEVRVSATLPAAARAPDPRIAAALADQPLTHAEAGVRQVRCSVAPVRGGIALRATLDVPRPGGAVETVIETADPEVWVAEPESRWEDGALVAEAEMRHIDGGAFAVDRSAVRITVLRDGQAIDVMGCSG</sequence>
<proteinExistence type="predicted"/>
<evidence type="ECO:0000313" key="4">
    <source>
        <dbReference type="Proteomes" id="UP000199286"/>
    </source>
</evidence>
<dbReference type="InterPro" id="IPR028250">
    <property type="entry name" value="DsbDN"/>
</dbReference>
<dbReference type="AlphaFoldDB" id="A0A1H3HRP1"/>
<dbReference type="RefSeq" id="WP_089881085.1">
    <property type="nucleotide sequence ID" value="NZ_FNPF01000004.1"/>
</dbReference>
<evidence type="ECO:0000256" key="1">
    <source>
        <dbReference type="SAM" id="SignalP"/>
    </source>
</evidence>
<reference evidence="3 4" key="1">
    <citation type="submission" date="2016-10" db="EMBL/GenBank/DDBJ databases">
        <authorList>
            <person name="de Groot N.N."/>
        </authorList>
    </citation>
    <scope>NUCLEOTIDE SEQUENCE [LARGE SCALE GENOMIC DNA]</scope>
    <source>
        <strain evidence="3 4">DSM 26880</strain>
    </source>
</reference>
<feature type="domain" description="Thiol:disulfide interchange protein DsbD N-terminal" evidence="2">
    <location>
        <begin position="38"/>
        <end position="146"/>
    </location>
</feature>
<gene>
    <name evidence="3" type="ORF">SAMN05444340_10484</name>
</gene>
<name>A0A1H3HRP1_9RHOB</name>
<evidence type="ECO:0000259" key="2">
    <source>
        <dbReference type="Pfam" id="PF11412"/>
    </source>
</evidence>
<dbReference type="OrthoDB" id="9811036at2"/>
<keyword evidence="4" id="KW-1185">Reference proteome</keyword>
<feature type="chain" id="PRO_5011558523" evidence="1">
    <location>
        <begin position="21"/>
        <end position="267"/>
    </location>
</feature>
<feature type="signal peptide" evidence="1">
    <location>
        <begin position="1"/>
        <end position="20"/>
    </location>
</feature>